<evidence type="ECO:0000256" key="3">
    <source>
        <dbReference type="ARBA" id="ARBA00023163"/>
    </source>
</evidence>
<dbReference type="GO" id="GO:0003677">
    <property type="term" value="F:DNA binding"/>
    <property type="evidence" value="ECO:0007669"/>
    <property type="project" value="UniProtKB-KW"/>
</dbReference>
<dbReference type="PANTHER" id="PTHR34580">
    <property type="match status" value="1"/>
</dbReference>
<keyword evidence="7" id="KW-1185">Reference proteome</keyword>
<dbReference type="InterPro" id="IPR018356">
    <property type="entry name" value="Tscrpt_reg_HTH_DeoR_CS"/>
</dbReference>
<reference evidence="6 7" key="1">
    <citation type="submission" date="2018-10" db="EMBL/GenBank/DDBJ databases">
        <title>Isolation, diversity and antifungal activity of actinobacteria from wheat.</title>
        <authorList>
            <person name="Han C."/>
        </authorList>
    </citation>
    <scope>NUCLEOTIDE SEQUENCE [LARGE SCALE GENOMIC DNA]</scope>
    <source>
        <strain evidence="6 7">NEAU-YY642</strain>
    </source>
</reference>
<dbReference type="InterPro" id="IPR036388">
    <property type="entry name" value="WH-like_DNA-bd_sf"/>
</dbReference>
<sequence length="324" mass="35187">MADVTGRMLALLATLQTGRAFTGAELARLLCVSPRTLRRDVERLRGYGYPVTTRPGPGGHYRLAAGRGLPPLVLDDDEAVAALLGVATLAASASGEAGGLDDAARRAYGKLDQLLPARPRSRAAALRASLETGERPAPGVEPGALAALAEAIAERETVTFAYRDARGADSRRRVEPHRQVHLNQRWYLLGWDLEREDWRVFRTDRIEDLLRTGAHHGARALPADSALGYLRAGLNASRREVRLVVEAPLTRVADALRHEDARLEALGPGRTRATLGVDSWEWLPLPLAFLDADFHIEGPDEILAGCAAFARRLLAATDRREAGD</sequence>
<dbReference type="PIRSF" id="PIRSF016838">
    <property type="entry name" value="PafC"/>
    <property type="match status" value="1"/>
</dbReference>
<dbReference type="RefSeq" id="WP_122399729.1">
    <property type="nucleotide sequence ID" value="NZ_RFFJ01000258.1"/>
</dbReference>
<dbReference type="Gene3D" id="1.10.10.10">
    <property type="entry name" value="Winged helix-like DNA-binding domain superfamily/Winged helix DNA-binding domain"/>
    <property type="match status" value="1"/>
</dbReference>
<gene>
    <name evidence="6" type="ORF">EBN88_27380</name>
</gene>
<feature type="domain" description="WYL" evidence="5">
    <location>
        <begin position="144"/>
        <end position="209"/>
    </location>
</feature>
<evidence type="ECO:0000313" key="7">
    <source>
        <dbReference type="Proteomes" id="UP000278673"/>
    </source>
</evidence>
<evidence type="ECO:0000256" key="1">
    <source>
        <dbReference type="ARBA" id="ARBA00023015"/>
    </source>
</evidence>
<dbReference type="GO" id="GO:0003700">
    <property type="term" value="F:DNA-binding transcription factor activity"/>
    <property type="evidence" value="ECO:0007669"/>
    <property type="project" value="InterPro"/>
</dbReference>
<protein>
    <submittedName>
        <fullName evidence="6">WYL domain-containing transcriptional regulator</fullName>
    </submittedName>
</protein>
<evidence type="ECO:0000259" key="5">
    <source>
        <dbReference type="Pfam" id="PF13280"/>
    </source>
</evidence>
<dbReference type="InterPro" id="IPR036390">
    <property type="entry name" value="WH_DNA-bd_sf"/>
</dbReference>
<keyword evidence="1" id="KW-0805">Transcription regulation</keyword>
<comment type="caution">
    <text evidence="6">The sequence shown here is derived from an EMBL/GenBank/DDBJ whole genome shotgun (WGS) entry which is preliminary data.</text>
</comment>
<dbReference type="PROSITE" id="PS52050">
    <property type="entry name" value="WYL"/>
    <property type="match status" value="1"/>
</dbReference>
<dbReference type="Pfam" id="PF08279">
    <property type="entry name" value="HTH_11"/>
    <property type="match status" value="1"/>
</dbReference>
<evidence type="ECO:0000313" key="6">
    <source>
        <dbReference type="EMBL" id="RMI29583.1"/>
    </source>
</evidence>
<feature type="domain" description="Helix-turn-helix type 11" evidence="4">
    <location>
        <begin position="7"/>
        <end position="58"/>
    </location>
</feature>
<dbReference type="EMBL" id="RFFJ01000258">
    <property type="protein sequence ID" value="RMI29583.1"/>
    <property type="molecule type" value="Genomic_DNA"/>
</dbReference>
<accession>A0A3M2KZ78</accession>
<dbReference type="InterPro" id="IPR026881">
    <property type="entry name" value="WYL_dom"/>
</dbReference>
<dbReference type="AlphaFoldDB" id="A0A3M2KZ78"/>
<proteinExistence type="predicted"/>
<dbReference type="Pfam" id="PF13280">
    <property type="entry name" value="WYL"/>
    <property type="match status" value="1"/>
</dbReference>
<dbReference type="PROSITE" id="PS00894">
    <property type="entry name" value="HTH_DEOR_1"/>
    <property type="match status" value="1"/>
</dbReference>
<name>A0A3M2KZ78_9ACTN</name>
<organism evidence="6 7">
    <name type="scientific">Streptomyces triticirhizae</name>
    <dbReference type="NCBI Taxonomy" id="2483353"/>
    <lineage>
        <taxon>Bacteria</taxon>
        <taxon>Bacillati</taxon>
        <taxon>Actinomycetota</taxon>
        <taxon>Actinomycetes</taxon>
        <taxon>Kitasatosporales</taxon>
        <taxon>Streptomycetaceae</taxon>
        <taxon>Streptomyces</taxon>
    </lineage>
</organism>
<dbReference type="InterPro" id="IPR051534">
    <property type="entry name" value="CBASS_pafABC_assoc_protein"/>
</dbReference>
<dbReference type="Proteomes" id="UP000278673">
    <property type="component" value="Unassembled WGS sequence"/>
</dbReference>
<dbReference type="InterPro" id="IPR028349">
    <property type="entry name" value="PafC-like"/>
</dbReference>
<dbReference type="SUPFAM" id="SSF46785">
    <property type="entry name" value="Winged helix' DNA-binding domain"/>
    <property type="match status" value="1"/>
</dbReference>
<dbReference type="PANTHER" id="PTHR34580:SF3">
    <property type="entry name" value="PROTEIN PAFB"/>
    <property type="match status" value="1"/>
</dbReference>
<evidence type="ECO:0000256" key="2">
    <source>
        <dbReference type="ARBA" id="ARBA00023125"/>
    </source>
</evidence>
<dbReference type="InterPro" id="IPR013196">
    <property type="entry name" value="HTH_11"/>
</dbReference>
<keyword evidence="3" id="KW-0804">Transcription</keyword>
<keyword evidence="2" id="KW-0238">DNA-binding</keyword>
<evidence type="ECO:0000259" key="4">
    <source>
        <dbReference type="Pfam" id="PF08279"/>
    </source>
</evidence>